<proteinExistence type="predicted"/>
<organism evidence="4 5">
    <name type="scientific">Microbacterium saccharophilum</name>
    <dbReference type="NCBI Taxonomy" id="1213358"/>
    <lineage>
        <taxon>Bacteria</taxon>
        <taxon>Bacillati</taxon>
        <taxon>Actinomycetota</taxon>
        <taxon>Actinomycetes</taxon>
        <taxon>Micrococcales</taxon>
        <taxon>Microbacteriaceae</taxon>
        <taxon>Microbacterium</taxon>
    </lineage>
</organism>
<name>A0A7Z7CY19_9MICO</name>
<feature type="transmembrane region" description="Helical" evidence="3">
    <location>
        <begin position="6"/>
        <end position="24"/>
    </location>
</feature>
<gene>
    <name evidence="4" type="ORF">SAMN04487751_2087</name>
</gene>
<sequence>MAIAEFWWVAPAVIGTGAVGWFGVRRQRAAHARRLAYDAARHELRDARTTAAGARAEVRVARADLARVQAERAAGRASSSDVTRARNELIRAQRDARALAAGVRAQRARVAAARAVLPGAASDPARLPLAQLMTAHDTVTRRWLDYETDPAKLIAFPVMSDVRSPLTAVYLAERATAQRLRPRSAQTPMSPGEFAAYRDAVHRLEASFDAAEKEAWRHARASGAVPPAEDEPSAPRWTQVAQRVTETVIASSADVIARVGDAARSAARSDAPADAPVDPTPPRTTPSSPPAPPAPDAPPPPVWPVPSRSSRRPPRP</sequence>
<dbReference type="EMBL" id="FOQZ01000002">
    <property type="protein sequence ID" value="SFI52676.1"/>
    <property type="molecule type" value="Genomic_DNA"/>
</dbReference>
<keyword evidence="1" id="KW-0175">Coiled coil</keyword>
<keyword evidence="3" id="KW-0472">Membrane</keyword>
<feature type="compositionally biased region" description="Pro residues" evidence="2">
    <location>
        <begin position="278"/>
        <end position="304"/>
    </location>
</feature>
<evidence type="ECO:0000256" key="1">
    <source>
        <dbReference type="SAM" id="Coils"/>
    </source>
</evidence>
<accession>A0A7Z7CY19</accession>
<protein>
    <submittedName>
        <fullName evidence="4">Uncharacterized protein</fullName>
    </submittedName>
</protein>
<feature type="region of interest" description="Disordered" evidence="2">
    <location>
        <begin position="218"/>
        <end position="238"/>
    </location>
</feature>
<evidence type="ECO:0000256" key="2">
    <source>
        <dbReference type="SAM" id="MobiDB-lite"/>
    </source>
</evidence>
<keyword evidence="3" id="KW-1133">Transmembrane helix</keyword>
<evidence type="ECO:0000256" key="3">
    <source>
        <dbReference type="SAM" id="Phobius"/>
    </source>
</evidence>
<feature type="compositionally biased region" description="Low complexity" evidence="2">
    <location>
        <begin position="263"/>
        <end position="277"/>
    </location>
</feature>
<dbReference type="AlphaFoldDB" id="A0A7Z7CY19"/>
<reference evidence="4 5" key="1">
    <citation type="submission" date="2016-10" db="EMBL/GenBank/DDBJ databases">
        <authorList>
            <person name="Varghese N."/>
            <person name="Submissions S."/>
        </authorList>
    </citation>
    <scope>NUCLEOTIDE SEQUENCE [LARGE SCALE GENOMIC DNA]</scope>
    <source>
        <strain evidence="4 5">UNC380MFSha3.1</strain>
    </source>
</reference>
<evidence type="ECO:0000313" key="4">
    <source>
        <dbReference type="EMBL" id="SFI52676.1"/>
    </source>
</evidence>
<feature type="coiled-coil region" evidence="1">
    <location>
        <begin position="37"/>
        <end position="71"/>
    </location>
</feature>
<dbReference type="Proteomes" id="UP000198702">
    <property type="component" value="Unassembled WGS sequence"/>
</dbReference>
<comment type="caution">
    <text evidence="4">The sequence shown here is derived from an EMBL/GenBank/DDBJ whole genome shotgun (WGS) entry which is preliminary data.</text>
</comment>
<keyword evidence="3" id="KW-0812">Transmembrane</keyword>
<feature type="region of interest" description="Disordered" evidence="2">
    <location>
        <begin position="263"/>
        <end position="316"/>
    </location>
</feature>
<evidence type="ECO:0000313" key="5">
    <source>
        <dbReference type="Proteomes" id="UP000198702"/>
    </source>
</evidence>